<protein>
    <submittedName>
        <fullName evidence="2">Uncharacterized protein</fullName>
    </submittedName>
</protein>
<evidence type="ECO:0000313" key="2">
    <source>
        <dbReference type="EnsemblMetazoa" id="XP_030845197"/>
    </source>
</evidence>
<feature type="compositionally biased region" description="Low complexity" evidence="1">
    <location>
        <begin position="130"/>
        <end position="211"/>
    </location>
</feature>
<feature type="compositionally biased region" description="Basic residues" evidence="1">
    <location>
        <begin position="683"/>
        <end position="693"/>
    </location>
</feature>
<organism evidence="2 3">
    <name type="scientific">Strongylocentrotus purpuratus</name>
    <name type="common">Purple sea urchin</name>
    <dbReference type="NCBI Taxonomy" id="7668"/>
    <lineage>
        <taxon>Eukaryota</taxon>
        <taxon>Metazoa</taxon>
        <taxon>Echinodermata</taxon>
        <taxon>Eleutherozoa</taxon>
        <taxon>Echinozoa</taxon>
        <taxon>Echinoidea</taxon>
        <taxon>Euechinoidea</taxon>
        <taxon>Echinacea</taxon>
        <taxon>Camarodonta</taxon>
        <taxon>Echinidea</taxon>
        <taxon>Strongylocentrotidae</taxon>
        <taxon>Strongylocentrotus</taxon>
    </lineage>
</organism>
<dbReference type="InParanoid" id="A0A7M7P2I5"/>
<dbReference type="Proteomes" id="UP000007110">
    <property type="component" value="Unassembled WGS sequence"/>
</dbReference>
<name>A0A7M7P2I5_STRPU</name>
<proteinExistence type="predicted"/>
<feature type="compositionally biased region" description="Basic and acidic residues" evidence="1">
    <location>
        <begin position="256"/>
        <end position="265"/>
    </location>
</feature>
<dbReference type="OMA" id="AKKQEVC"/>
<feature type="region of interest" description="Disordered" evidence="1">
    <location>
        <begin position="428"/>
        <end position="450"/>
    </location>
</feature>
<dbReference type="RefSeq" id="XP_030845197.1">
    <property type="nucleotide sequence ID" value="XM_030989337.1"/>
</dbReference>
<feature type="region of interest" description="Disordered" evidence="1">
    <location>
        <begin position="69"/>
        <end position="237"/>
    </location>
</feature>
<feature type="compositionally biased region" description="Basic and acidic residues" evidence="1">
    <location>
        <begin position="392"/>
        <end position="407"/>
    </location>
</feature>
<feature type="compositionally biased region" description="Polar residues" evidence="1">
    <location>
        <begin position="653"/>
        <end position="665"/>
    </location>
</feature>
<feature type="compositionally biased region" description="Acidic residues" evidence="1">
    <location>
        <begin position="223"/>
        <end position="233"/>
    </location>
</feature>
<evidence type="ECO:0000256" key="1">
    <source>
        <dbReference type="SAM" id="MobiDB-lite"/>
    </source>
</evidence>
<feature type="compositionally biased region" description="Acidic residues" evidence="1">
    <location>
        <begin position="283"/>
        <end position="296"/>
    </location>
</feature>
<dbReference type="EnsemblMetazoa" id="XM_030989337">
    <property type="protein sequence ID" value="XP_030845197"/>
    <property type="gene ID" value="LOC100890356"/>
</dbReference>
<feature type="compositionally biased region" description="Basic and acidic residues" evidence="1">
    <location>
        <begin position="480"/>
        <end position="503"/>
    </location>
</feature>
<feature type="region of interest" description="Disordered" evidence="1">
    <location>
        <begin position="480"/>
        <end position="757"/>
    </location>
</feature>
<feature type="compositionally biased region" description="Basic and acidic residues" evidence="1">
    <location>
        <begin position="571"/>
        <end position="585"/>
    </location>
</feature>
<feature type="compositionally biased region" description="Basic and acidic residues" evidence="1">
    <location>
        <begin position="92"/>
        <end position="125"/>
    </location>
</feature>
<dbReference type="AlphaFoldDB" id="A0A7M7P2I5"/>
<reference evidence="2" key="2">
    <citation type="submission" date="2021-01" db="UniProtKB">
        <authorList>
            <consortium name="EnsemblMetazoa"/>
        </authorList>
    </citation>
    <scope>IDENTIFICATION</scope>
</reference>
<accession>A0A7M7P2I5</accession>
<dbReference type="OrthoDB" id="10072644at2759"/>
<dbReference type="GeneID" id="100890356"/>
<reference evidence="3" key="1">
    <citation type="submission" date="2015-02" db="EMBL/GenBank/DDBJ databases">
        <title>Genome sequencing for Strongylocentrotus purpuratus.</title>
        <authorList>
            <person name="Murali S."/>
            <person name="Liu Y."/>
            <person name="Vee V."/>
            <person name="English A."/>
            <person name="Wang M."/>
            <person name="Skinner E."/>
            <person name="Han Y."/>
            <person name="Muzny D.M."/>
            <person name="Worley K.C."/>
            <person name="Gibbs R.A."/>
        </authorList>
    </citation>
    <scope>NUCLEOTIDE SEQUENCE</scope>
</reference>
<feature type="compositionally biased region" description="Basic and acidic residues" evidence="1">
    <location>
        <begin position="318"/>
        <end position="333"/>
    </location>
</feature>
<feature type="compositionally biased region" description="Basic and acidic residues" evidence="1">
    <location>
        <begin position="624"/>
        <end position="646"/>
    </location>
</feature>
<feature type="region of interest" description="Disordered" evidence="1">
    <location>
        <begin position="249"/>
        <end position="407"/>
    </location>
</feature>
<dbReference type="KEGG" id="spu:100890356"/>
<feature type="region of interest" description="Disordered" evidence="1">
    <location>
        <begin position="19"/>
        <end position="43"/>
    </location>
</feature>
<feature type="compositionally biased region" description="Polar residues" evidence="1">
    <location>
        <begin position="307"/>
        <end position="317"/>
    </location>
</feature>
<keyword evidence="3" id="KW-1185">Reference proteome</keyword>
<sequence length="787" mass="89847">MSDFKAKYQALQILQRLASGEKLPGKERSPSLSPRKPGIRNSDDILKEKYNELAELVALQHLEKQAVSALQKMYVSPPKGERRSRTTRRRRKDGETKRKDGETKRKDGETRRRRKEDGEREESKKQRPISASSSSSNSSHSSSASFASRTSSMSNSSRSSSMTSSSRSSTMTNSSRASSRSSRSSTSSNSSRTSSMSNSSKSSTRSKSSSTPKPVERHFVTIVEEEEEEEVIDQDAIKERQIVQFDEELAQENEEEAKQKKDASKRIRKVSFVLETQEKSSDDEGGMEEQIEDILDGDERFVPGEESSPSSSRQQGNDGEHDNAGDHTPRYIEIENSLLREILSPRSPRRGYKFSQRSEERSPTRDRSKSPKRRQQSPSPKKAWEVPLPPRPVKDINPCDHKLSNTDNPEIKKWLRHKNALIRRERKAELKEEREERRAAEAVSQKRDDRLAESGEFYDSWVKQKKKDLRRQRRIERILAKEEKRRLEEENAKREELFQEKLRMSVASFGERVPTPRKEKIQRTKSGKSNSGENSSKSKRKTEKEKNKVSDAPGKQTYPSSNPFKGVTYDEWMRQKMKEDEMNQKKERRKKKMDPDLEDIIPNVAKERIERAKVGKGKRVNTGLRKEKDERPECDRPSSEKTDAPKPYRWSNDETSASSEKQNAKGSDVHGRGGLQRPTTARNHIRNAPRRQRAPPSSSDKARGPAAPSFARPEPQGSESNDDHSEHGANIQKGRPTTQRNTDGKNNKGRTQNGEGRVWEKALVEKSHSHTVPAPEDLSVFLTEFDG</sequence>
<evidence type="ECO:0000313" key="3">
    <source>
        <dbReference type="Proteomes" id="UP000007110"/>
    </source>
</evidence>
<feature type="compositionally biased region" description="Basic and acidic residues" evidence="1">
    <location>
        <begin position="356"/>
        <end position="369"/>
    </location>
</feature>